<dbReference type="Pfam" id="PF26226">
    <property type="entry name" value="DUF8052"/>
    <property type="match status" value="1"/>
</dbReference>
<evidence type="ECO:0000259" key="1">
    <source>
        <dbReference type="Pfam" id="PF26226"/>
    </source>
</evidence>
<feature type="domain" description="DUF8052" evidence="1">
    <location>
        <begin position="6"/>
        <end position="169"/>
    </location>
</feature>
<organism evidence="2 3">
    <name type="scientific">Fusobacterium necrogenes</name>
    <dbReference type="NCBI Taxonomy" id="858"/>
    <lineage>
        <taxon>Bacteria</taxon>
        <taxon>Fusobacteriati</taxon>
        <taxon>Fusobacteriota</taxon>
        <taxon>Fusobacteriia</taxon>
        <taxon>Fusobacteriales</taxon>
        <taxon>Fusobacteriaceae</taxon>
        <taxon>Fusobacterium</taxon>
    </lineage>
</organism>
<protein>
    <recommendedName>
        <fullName evidence="1">DUF8052 domain-containing protein</fullName>
    </recommendedName>
</protein>
<keyword evidence="3" id="KW-1185">Reference proteome</keyword>
<accession>A0A377GX35</accession>
<dbReference type="InterPro" id="IPR058365">
    <property type="entry name" value="DUF8052"/>
</dbReference>
<proteinExistence type="predicted"/>
<evidence type="ECO:0000313" key="2">
    <source>
        <dbReference type="EMBL" id="STO31547.1"/>
    </source>
</evidence>
<dbReference type="OrthoDB" id="1751309at2"/>
<dbReference type="AlphaFoldDB" id="A0A377GX35"/>
<dbReference type="RefSeq" id="WP_115269946.1">
    <property type="nucleotide sequence ID" value="NZ_UGGU01000003.1"/>
</dbReference>
<name>A0A377GX35_9FUSO</name>
<reference evidence="2 3" key="1">
    <citation type="submission" date="2018-06" db="EMBL/GenBank/DDBJ databases">
        <authorList>
            <consortium name="Pathogen Informatics"/>
            <person name="Doyle S."/>
        </authorList>
    </citation>
    <scope>NUCLEOTIDE SEQUENCE [LARGE SCALE GENOMIC DNA]</scope>
    <source>
        <strain evidence="2 3">NCTC10723</strain>
    </source>
</reference>
<dbReference type="EMBL" id="UGGU01000003">
    <property type="protein sequence ID" value="STO31547.1"/>
    <property type="molecule type" value="Genomic_DNA"/>
</dbReference>
<gene>
    <name evidence="2" type="ORF">NCTC10723_01001</name>
</gene>
<evidence type="ECO:0000313" key="3">
    <source>
        <dbReference type="Proteomes" id="UP000255328"/>
    </source>
</evidence>
<dbReference type="Proteomes" id="UP000255328">
    <property type="component" value="Unassembled WGS sequence"/>
</dbReference>
<sequence length="173" mass="20696">MENLGYLDRILAEYERSFDIYREYEIGDKKIDAYGYFNSYSEKYLLVKEVQLWETKAFEHIFFIEKENVDSSTLEDLLSLIPSYIEPNLVRKGNKYPEKNHMYSFITLVILAENISDLETIKRVKKYKFEKSYLFSFRGYSQARVILVDTKNKNIYSNKSGKTLEKLYKHLIK</sequence>